<proteinExistence type="predicted"/>
<name>A0A1Y2DCN9_9PEZI</name>
<sequence length="69" mass="7576">MWYPLKPPSSYTNFGAVPPRISVADCSLPRRLLVVLCFKTAMTLPAIAFSYASKMRATGAREVTARKAV</sequence>
<comment type="caution">
    <text evidence="2">The sequence shown here is derived from an EMBL/GenBank/DDBJ whole genome shotgun (WGS) entry which is preliminary data.</text>
</comment>
<evidence type="ECO:0000313" key="3">
    <source>
        <dbReference type="Proteomes" id="UP000193689"/>
    </source>
</evidence>
<keyword evidence="1" id="KW-0812">Transmembrane</keyword>
<dbReference type="Proteomes" id="UP000193689">
    <property type="component" value="Unassembled WGS sequence"/>
</dbReference>
<dbReference type="AlphaFoldDB" id="A0A1Y2DCN9"/>
<evidence type="ECO:0000256" key="1">
    <source>
        <dbReference type="SAM" id="Phobius"/>
    </source>
</evidence>
<protein>
    <submittedName>
        <fullName evidence="2">Uncharacterized protein</fullName>
    </submittedName>
</protein>
<accession>A0A1Y2DCN9</accession>
<keyword evidence="1" id="KW-1133">Transmembrane helix</keyword>
<dbReference type="GeneID" id="63777570"/>
<keyword evidence="1" id="KW-0472">Membrane</keyword>
<evidence type="ECO:0000313" key="2">
    <source>
        <dbReference type="EMBL" id="ORY56876.1"/>
    </source>
</evidence>
<feature type="transmembrane region" description="Helical" evidence="1">
    <location>
        <begin position="32"/>
        <end position="52"/>
    </location>
</feature>
<organism evidence="2 3">
    <name type="scientific">Pseudomassariella vexata</name>
    <dbReference type="NCBI Taxonomy" id="1141098"/>
    <lineage>
        <taxon>Eukaryota</taxon>
        <taxon>Fungi</taxon>
        <taxon>Dikarya</taxon>
        <taxon>Ascomycota</taxon>
        <taxon>Pezizomycotina</taxon>
        <taxon>Sordariomycetes</taxon>
        <taxon>Xylariomycetidae</taxon>
        <taxon>Amphisphaeriales</taxon>
        <taxon>Pseudomassariaceae</taxon>
        <taxon>Pseudomassariella</taxon>
    </lineage>
</organism>
<reference evidence="2 3" key="1">
    <citation type="submission" date="2016-07" db="EMBL/GenBank/DDBJ databases">
        <title>Pervasive Adenine N6-methylation of Active Genes in Fungi.</title>
        <authorList>
            <consortium name="DOE Joint Genome Institute"/>
            <person name="Mondo S.J."/>
            <person name="Dannebaum R.O."/>
            <person name="Kuo R.C."/>
            <person name="Labutti K."/>
            <person name="Haridas S."/>
            <person name="Kuo A."/>
            <person name="Salamov A."/>
            <person name="Ahrendt S.R."/>
            <person name="Lipzen A."/>
            <person name="Sullivan W."/>
            <person name="Andreopoulos W.B."/>
            <person name="Clum A."/>
            <person name="Lindquist E."/>
            <person name="Daum C."/>
            <person name="Ramamoorthy G.K."/>
            <person name="Gryganskyi A."/>
            <person name="Culley D."/>
            <person name="Magnuson J.K."/>
            <person name="James T.Y."/>
            <person name="O'Malley M.A."/>
            <person name="Stajich J.E."/>
            <person name="Spatafora J.W."/>
            <person name="Visel A."/>
            <person name="Grigoriev I.V."/>
        </authorList>
    </citation>
    <scope>NUCLEOTIDE SEQUENCE [LARGE SCALE GENOMIC DNA]</scope>
    <source>
        <strain evidence="2 3">CBS 129021</strain>
    </source>
</reference>
<dbReference type="EMBL" id="MCFJ01000021">
    <property type="protein sequence ID" value="ORY56876.1"/>
    <property type="molecule type" value="Genomic_DNA"/>
</dbReference>
<keyword evidence="3" id="KW-1185">Reference proteome</keyword>
<dbReference type="InParanoid" id="A0A1Y2DCN9"/>
<gene>
    <name evidence="2" type="ORF">BCR38DRAFT_450273</name>
</gene>
<dbReference type="RefSeq" id="XP_040710343.1">
    <property type="nucleotide sequence ID" value="XM_040861358.1"/>
</dbReference>